<keyword evidence="9 10" id="KW-0472">Membrane</keyword>
<keyword evidence="5 10" id="KW-0997">Cell inner membrane</keyword>
<gene>
    <name evidence="15" type="ORF">BDD16_000657</name>
</gene>
<keyword evidence="3 10" id="KW-0813">Transport</keyword>
<dbReference type="InterPro" id="IPR010994">
    <property type="entry name" value="RuvA_2-like"/>
</dbReference>
<evidence type="ECO:0000256" key="9">
    <source>
        <dbReference type="ARBA" id="ARBA00023136"/>
    </source>
</evidence>
<name>A0A7Y9QUP7_9BURK</name>
<evidence type="ECO:0000259" key="13">
    <source>
        <dbReference type="Pfam" id="PF03934"/>
    </source>
</evidence>
<dbReference type="Pfam" id="PF21687">
    <property type="entry name" value="T2SSK_1st"/>
    <property type="match status" value="1"/>
</dbReference>
<reference evidence="15 16" key="1">
    <citation type="submission" date="2020-07" db="EMBL/GenBank/DDBJ databases">
        <title>Genomic Encyclopedia of Archaeal and Bacterial Type Strains, Phase II (KMG-II): from individual species to whole genera.</title>
        <authorList>
            <person name="Goeker M."/>
        </authorList>
    </citation>
    <scope>NUCLEOTIDE SEQUENCE [LARGE SCALE GENOMIC DNA]</scope>
    <source>
        <strain evidence="15 16">DSM 21226</strain>
    </source>
</reference>
<feature type="domain" description="T2SS protein K second SAM-like" evidence="13">
    <location>
        <begin position="221"/>
        <end position="270"/>
    </location>
</feature>
<feature type="domain" description="T2SS protein K first SAM-like" evidence="14">
    <location>
        <begin position="121"/>
        <end position="216"/>
    </location>
</feature>
<accession>A0A7Y9QUP7</accession>
<dbReference type="PANTHER" id="PTHR38831:SF1">
    <property type="entry name" value="TYPE II SECRETION SYSTEM PROTEIN K-RELATED"/>
    <property type="match status" value="1"/>
</dbReference>
<dbReference type="GO" id="GO:0005886">
    <property type="term" value="C:plasma membrane"/>
    <property type="evidence" value="ECO:0007669"/>
    <property type="project" value="UniProtKB-SubCell"/>
</dbReference>
<feature type="transmembrane region" description="Helical" evidence="12">
    <location>
        <begin position="12"/>
        <end position="35"/>
    </location>
</feature>
<dbReference type="InterPro" id="IPR045584">
    <property type="entry name" value="Pilin-like"/>
</dbReference>
<evidence type="ECO:0000256" key="5">
    <source>
        <dbReference type="ARBA" id="ARBA00022519"/>
    </source>
</evidence>
<dbReference type="InterPro" id="IPR005628">
    <property type="entry name" value="GspK"/>
</dbReference>
<keyword evidence="7" id="KW-0653">Protein transport</keyword>
<dbReference type="Pfam" id="PF03934">
    <property type="entry name" value="T2SSK"/>
    <property type="match status" value="1"/>
</dbReference>
<dbReference type="InterPro" id="IPR049031">
    <property type="entry name" value="T2SSK_SAM-like_1st"/>
</dbReference>
<evidence type="ECO:0000313" key="16">
    <source>
        <dbReference type="Proteomes" id="UP000518288"/>
    </source>
</evidence>
<evidence type="ECO:0000259" key="14">
    <source>
        <dbReference type="Pfam" id="PF21687"/>
    </source>
</evidence>
<sequence>MTRPCAPPARQRGAALLTAMIIVTVVATLASGMVWQQWRALQVEAAERAQTQSEWVLQGALDWTRMILREDAREGGADHLGEPWAAPLAEARLSTFLAADRSMAEDAPDAFLSGRIVDAQSRYNLRNLVQQGKVSRSELQTLERLCGFLGLNGDVAPRLAEALRRATPGSATEAPSDAGTTTTTLPLMPASVEDLGWLGLDAATVRRLKPYVVLLPRETPVNLNTAPKEVIAAVLPGIDLATAERLVQSRLRDPLKSPADAKTVLGERALTDARRVSVNSNYFIVYGALRLDQVTVAQRSLLERNGRDVRTLSTQRLRDPAELESSLQQ</sequence>
<dbReference type="EMBL" id="JACCFH010000001">
    <property type="protein sequence ID" value="NYG31671.1"/>
    <property type="molecule type" value="Genomic_DNA"/>
</dbReference>
<proteinExistence type="inferred from homology"/>
<keyword evidence="8 12" id="KW-1133">Transmembrane helix</keyword>
<keyword evidence="16" id="KW-1185">Reference proteome</keyword>
<evidence type="ECO:0000256" key="7">
    <source>
        <dbReference type="ARBA" id="ARBA00022927"/>
    </source>
</evidence>
<dbReference type="Proteomes" id="UP000518288">
    <property type="component" value="Unassembled WGS sequence"/>
</dbReference>
<dbReference type="SUPFAM" id="SSF54523">
    <property type="entry name" value="Pili subunits"/>
    <property type="match status" value="1"/>
</dbReference>
<comment type="subcellular location">
    <subcellularLocation>
        <location evidence="1 10">Cell inner membrane</location>
    </subcellularLocation>
</comment>
<dbReference type="GO" id="GO:0009306">
    <property type="term" value="P:protein secretion"/>
    <property type="evidence" value="ECO:0007669"/>
    <property type="project" value="InterPro"/>
</dbReference>
<organism evidence="15 16">
    <name type="scientific">Sphaerotilus montanus</name>
    <dbReference type="NCBI Taxonomy" id="522889"/>
    <lineage>
        <taxon>Bacteria</taxon>
        <taxon>Pseudomonadati</taxon>
        <taxon>Pseudomonadota</taxon>
        <taxon>Betaproteobacteria</taxon>
        <taxon>Burkholderiales</taxon>
        <taxon>Sphaerotilaceae</taxon>
        <taxon>Sphaerotilus</taxon>
    </lineage>
</organism>
<evidence type="ECO:0000256" key="2">
    <source>
        <dbReference type="ARBA" id="ARBA00007246"/>
    </source>
</evidence>
<dbReference type="PIRSF" id="PIRSF002786">
    <property type="entry name" value="XcpX"/>
    <property type="match status" value="1"/>
</dbReference>
<dbReference type="AlphaFoldDB" id="A0A7Y9QUP7"/>
<evidence type="ECO:0000256" key="3">
    <source>
        <dbReference type="ARBA" id="ARBA00022448"/>
    </source>
</evidence>
<dbReference type="SUPFAM" id="SSF47781">
    <property type="entry name" value="RuvA domain 2-like"/>
    <property type="match status" value="1"/>
</dbReference>
<evidence type="ECO:0000313" key="15">
    <source>
        <dbReference type="EMBL" id="NYG31671.1"/>
    </source>
</evidence>
<comment type="caution">
    <text evidence="15">The sequence shown here is derived from an EMBL/GenBank/DDBJ whole genome shotgun (WGS) entry which is preliminary data.</text>
</comment>
<dbReference type="InterPro" id="IPR049179">
    <property type="entry name" value="T2SSK_SAM-like_2nd"/>
</dbReference>
<evidence type="ECO:0000256" key="11">
    <source>
        <dbReference type="SAM" id="MobiDB-lite"/>
    </source>
</evidence>
<dbReference type="SUPFAM" id="SSF158544">
    <property type="entry name" value="GspK insert domain-like"/>
    <property type="match status" value="1"/>
</dbReference>
<comment type="similarity">
    <text evidence="2 10">Belongs to the GSP K family.</text>
</comment>
<dbReference type="InterPro" id="IPR038072">
    <property type="entry name" value="GspK_central_sf"/>
</dbReference>
<keyword evidence="4 10" id="KW-1003">Cell membrane</keyword>
<evidence type="ECO:0000256" key="8">
    <source>
        <dbReference type="ARBA" id="ARBA00022989"/>
    </source>
</evidence>
<evidence type="ECO:0000256" key="4">
    <source>
        <dbReference type="ARBA" id="ARBA00022475"/>
    </source>
</evidence>
<dbReference type="RefSeq" id="WP_179632642.1">
    <property type="nucleotide sequence ID" value="NZ_CAXYYM010000096.1"/>
</dbReference>
<protein>
    <recommendedName>
        <fullName evidence="10">Type II secretion system protein K</fullName>
    </recommendedName>
</protein>
<evidence type="ECO:0000256" key="6">
    <source>
        <dbReference type="ARBA" id="ARBA00022692"/>
    </source>
</evidence>
<dbReference type="Gene3D" id="3.30.1300.30">
    <property type="entry name" value="GSPII I/J protein-like"/>
    <property type="match status" value="1"/>
</dbReference>
<dbReference type="PANTHER" id="PTHR38831">
    <property type="entry name" value="TYPE II SECRETION SYSTEM PROTEIN K"/>
    <property type="match status" value="1"/>
</dbReference>
<evidence type="ECO:0000256" key="1">
    <source>
        <dbReference type="ARBA" id="ARBA00004533"/>
    </source>
</evidence>
<evidence type="ECO:0000256" key="10">
    <source>
        <dbReference type="PIRNR" id="PIRNR002786"/>
    </source>
</evidence>
<keyword evidence="6 12" id="KW-0812">Transmembrane</keyword>
<evidence type="ECO:0000256" key="12">
    <source>
        <dbReference type="SAM" id="Phobius"/>
    </source>
</evidence>
<dbReference type="NCBIfam" id="NF037980">
    <property type="entry name" value="T2SS_GspK"/>
    <property type="match status" value="1"/>
</dbReference>
<feature type="region of interest" description="Disordered" evidence="11">
    <location>
        <begin position="166"/>
        <end position="185"/>
    </location>
</feature>